<sequence length="439" mass="48271">MRDILRWCQDVSLVLVMTSLLLFTPLLPTSSPARYFLLFTSPLSLPYPAPSSLSLLYYSPPTPSFTPPPTSLLPLLPSPLSTSSQTSLFPYRPNSFPLIMLPSLPLQNRPHIPLHLDPSATPPPPFPRVFPILPPCPPFPPPPLATILLPPSFSTRSLLPPLSGSAFISPPSHSPPPITLHLTAHILPLLSFNPHLPPFPPPLPFPVPIPICFVAPLFCPKAPPPQPLNPRFLSVLSSCHSPARPRRARNIPARLQHAHVIRSQTLLPIPHVAFIFSRQKALRMLLLASLPPSRNAHKARTALPRSLDTPPKQPPPPNGSHFHTSRPKVLRISFLPFPSNHHAHSRPHPPHAPRGKVLRISSAFSFHPHATSRPPRPHAHTLAAKVTPLAGKVLRNLLQRFSSSLRLSPSLLRRLRLGRTGAYDSRATRDAVNTSLSSI</sequence>
<evidence type="ECO:0000256" key="1">
    <source>
        <dbReference type="SAM" id="MobiDB-lite"/>
    </source>
</evidence>
<proteinExistence type="predicted"/>
<reference evidence="2 3" key="2">
    <citation type="submission" date="2019-01" db="EMBL/GenBank/DDBJ databases">
        <title>The decoding of complex shrimp genome reveals the adaptation for benthos swimmer, frequently molting mechanism and breeding impact on genome.</title>
        <authorList>
            <person name="Sun Y."/>
            <person name="Gao Y."/>
            <person name="Yu Y."/>
        </authorList>
    </citation>
    <scope>NUCLEOTIDE SEQUENCE [LARGE SCALE GENOMIC DNA]</scope>
    <source>
        <tissue evidence="2">Muscle</tissue>
    </source>
</reference>
<evidence type="ECO:0000313" key="3">
    <source>
        <dbReference type="Proteomes" id="UP000283509"/>
    </source>
</evidence>
<gene>
    <name evidence="2" type="ORF">C7M84_017363</name>
</gene>
<comment type="caution">
    <text evidence="2">The sequence shown here is derived from an EMBL/GenBank/DDBJ whole genome shotgun (WGS) entry which is preliminary data.</text>
</comment>
<accession>A0A3R7SKG2</accession>
<feature type="region of interest" description="Disordered" evidence="1">
    <location>
        <begin position="293"/>
        <end position="324"/>
    </location>
</feature>
<dbReference type="Proteomes" id="UP000283509">
    <property type="component" value="Unassembled WGS sequence"/>
</dbReference>
<reference evidence="2 3" key="1">
    <citation type="submission" date="2018-04" db="EMBL/GenBank/DDBJ databases">
        <authorList>
            <person name="Zhang X."/>
            <person name="Yuan J."/>
            <person name="Li F."/>
            <person name="Xiang J."/>
        </authorList>
    </citation>
    <scope>NUCLEOTIDE SEQUENCE [LARGE SCALE GENOMIC DNA]</scope>
    <source>
        <tissue evidence="2">Muscle</tissue>
    </source>
</reference>
<dbReference type="AlphaFoldDB" id="A0A3R7SKG2"/>
<name>A0A3R7SKG2_PENVA</name>
<evidence type="ECO:0000313" key="2">
    <source>
        <dbReference type="EMBL" id="ROT64700.1"/>
    </source>
</evidence>
<dbReference type="EMBL" id="QCYY01003207">
    <property type="protein sequence ID" value="ROT64700.1"/>
    <property type="molecule type" value="Genomic_DNA"/>
</dbReference>
<protein>
    <submittedName>
        <fullName evidence="2">Uncharacterized protein</fullName>
    </submittedName>
</protein>
<organism evidence="2 3">
    <name type="scientific">Penaeus vannamei</name>
    <name type="common">Whiteleg shrimp</name>
    <name type="synonym">Litopenaeus vannamei</name>
    <dbReference type="NCBI Taxonomy" id="6689"/>
    <lineage>
        <taxon>Eukaryota</taxon>
        <taxon>Metazoa</taxon>
        <taxon>Ecdysozoa</taxon>
        <taxon>Arthropoda</taxon>
        <taxon>Crustacea</taxon>
        <taxon>Multicrustacea</taxon>
        <taxon>Malacostraca</taxon>
        <taxon>Eumalacostraca</taxon>
        <taxon>Eucarida</taxon>
        <taxon>Decapoda</taxon>
        <taxon>Dendrobranchiata</taxon>
        <taxon>Penaeoidea</taxon>
        <taxon>Penaeidae</taxon>
        <taxon>Penaeus</taxon>
    </lineage>
</organism>
<keyword evidence="3" id="KW-1185">Reference proteome</keyword>